<feature type="transmembrane region" description="Helical" evidence="8">
    <location>
        <begin position="7"/>
        <end position="27"/>
    </location>
</feature>
<keyword evidence="11" id="KW-1185">Reference proteome</keyword>
<dbReference type="GO" id="GO:0020037">
    <property type="term" value="F:heme binding"/>
    <property type="evidence" value="ECO:0007669"/>
    <property type="project" value="UniProtKB-UniRule"/>
</dbReference>
<dbReference type="EMBL" id="JAPIVE010000002">
    <property type="protein sequence ID" value="MCX2524395.1"/>
    <property type="molecule type" value="Genomic_DNA"/>
</dbReference>
<comment type="function">
    <text evidence="8">Part of the MsrPQ system that repairs oxidized periplasmic proteins containing methionine sulfoxide residues (Met-O), using respiratory chain electrons. Thus protects these proteins from oxidative-stress damage caused by reactive species of oxygen and chlorine generated by the host defense mechanisms. MsrPQ is essential for the maintenance of envelope integrity under bleach stress, rescuing a wide series of structurally unrelated periplasmic proteins from methionine oxidation. MsrQ provides electrons for reduction to the reductase catalytic subunit MsrP, using the quinone pool of the respiratory chain.</text>
</comment>
<evidence type="ECO:0000256" key="5">
    <source>
        <dbReference type="ARBA" id="ARBA00022989"/>
    </source>
</evidence>
<evidence type="ECO:0000256" key="7">
    <source>
        <dbReference type="ARBA" id="ARBA00023136"/>
    </source>
</evidence>
<dbReference type="Proteomes" id="UP001165678">
    <property type="component" value="Unassembled WGS sequence"/>
</dbReference>
<evidence type="ECO:0000313" key="11">
    <source>
        <dbReference type="Proteomes" id="UP001165678"/>
    </source>
</evidence>
<dbReference type="GO" id="GO:0010181">
    <property type="term" value="F:FMN binding"/>
    <property type="evidence" value="ECO:0007669"/>
    <property type="project" value="UniProtKB-UniRule"/>
</dbReference>
<sequence length="206" mass="23275">MSSPRVLLLWRVLVFMAALSPLVYWSTQVALQQAGPEPGKYLLLGFGLCALVILLLTLSLTPLSKLTRWKGFTLIRRQLGLWAFFYALLHLSSYLVFILGLDFSVLLQDIARRPYVIVGMLALVGLLVMALTSNRWAMRRLGKRWKPLHKVVYLVLALVLLHFFWVVRADMTDWAGYALAAVALMSLRLPAISTRLPSLGKRLGLR</sequence>
<dbReference type="GO" id="GO:0030091">
    <property type="term" value="P:protein repair"/>
    <property type="evidence" value="ECO:0007669"/>
    <property type="project" value="UniProtKB-UniRule"/>
</dbReference>
<gene>
    <name evidence="8 10" type="primary">msrQ</name>
    <name evidence="10" type="ORF">OQ287_09085</name>
</gene>
<comment type="cofactor">
    <cofactor evidence="8">
        <name>FMN</name>
        <dbReference type="ChEBI" id="CHEBI:58210"/>
    </cofactor>
    <text evidence="8">Binds 1 FMN per subunit.</text>
</comment>
<accession>A0AA41ZH10</accession>
<evidence type="ECO:0000256" key="2">
    <source>
        <dbReference type="ARBA" id="ARBA00022448"/>
    </source>
</evidence>
<keyword evidence="3 8" id="KW-0349">Heme</keyword>
<keyword evidence="4 8" id="KW-0812">Transmembrane</keyword>
<feature type="transmembrane region" description="Helical" evidence="8">
    <location>
        <begin position="39"/>
        <end position="58"/>
    </location>
</feature>
<feature type="transmembrane region" description="Helical" evidence="8">
    <location>
        <begin position="113"/>
        <end position="131"/>
    </location>
</feature>
<keyword evidence="8" id="KW-0479">Metal-binding</keyword>
<dbReference type="PANTHER" id="PTHR36964:SF1">
    <property type="entry name" value="PROTEIN-METHIONINE-SULFOXIDE REDUCTASE HEME-BINDING SUBUNIT MSRQ"/>
    <property type="match status" value="1"/>
</dbReference>
<dbReference type="InterPro" id="IPR022837">
    <property type="entry name" value="MsrQ-like"/>
</dbReference>
<evidence type="ECO:0000256" key="4">
    <source>
        <dbReference type="ARBA" id="ARBA00022692"/>
    </source>
</evidence>
<evidence type="ECO:0000256" key="8">
    <source>
        <dbReference type="HAMAP-Rule" id="MF_01207"/>
    </source>
</evidence>
<protein>
    <recommendedName>
        <fullName evidence="8">Protein-methionine-sulfoxide reductase heme-binding subunit MsrQ</fullName>
    </recommendedName>
    <alternativeName>
        <fullName evidence="8">Flavocytochrome MsrQ</fullName>
    </alternativeName>
</protein>
<keyword evidence="8" id="KW-0249">Electron transport</keyword>
<dbReference type="InterPro" id="IPR013130">
    <property type="entry name" value="Fe3_Rdtase_TM_dom"/>
</dbReference>
<comment type="subcellular location">
    <subcellularLocation>
        <location evidence="8">Cell membrane</location>
        <topology evidence="8">Multi-pass membrane protein</topology>
    </subcellularLocation>
    <subcellularLocation>
        <location evidence="1">Membrane</location>
        <topology evidence="1">Multi-pass membrane protein</topology>
    </subcellularLocation>
</comment>
<keyword evidence="8" id="KW-0288">FMN</keyword>
<dbReference type="NCBIfam" id="NF003831">
    <property type="entry name" value="PRK05419.1-2"/>
    <property type="match status" value="1"/>
</dbReference>
<dbReference type="GO" id="GO:0009055">
    <property type="term" value="F:electron transfer activity"/>
    <property type="evidence" value="ECO:0007669"/>
    <property type="project" value="UniProtKB-UniRule"/>
</dbReference>
<comment type="similarity">
    <text evidence="8">Belongs to the MsrQ family.</text>
</comment>
<dbReference type="GO" id="GO:0016679">
    <property type="term" value="F:oxidoreductase activity, acting on diphenols and related substances as donors"/>
    <property type="evidence" value="ECO:0007669"/>
    <property type="project" value="TreeGrafter"/>
</dbReference>
<dbReference type="HAMAP" id="MF_01207">
    <property type="entry name" value="MsrQ"/>
    <property type="match status" value="1"/>
</dbReference>
<keyword evidence="5 8" id="KW-1133">Transmembrane helix</keyword>
<keyword evidence="8" id="KW-1003">Cell membrane</keyword>
<proteinExistence type="inferred from homology"/>
<evidence type="ECO:0000256" key="3">
    <source>
        <dbReference type="ARBA" id="ARBA00022617"/>
    </source>
</evidence>
<feature type="domain" description="Ferric oxidoreductase" evidence="9">
    <location>
        <begin position="47"/>
        <end position="159"/>
    </location>
</feature>
<keyword evidence="8" id="KW-0285">Flavoprotein</keyword>
<feature type="transmembrane region" description="Helical" evidence="8">
    <location>
        <begin position="79"/>
        <end position="101"/>
    </location>
</feature>
<feature type="transmembrane region" description="Helical" evidence="8">
    <location>
        <begin position="174"/>
        <end position="192"/>
    </location>
</feature>
<feature type="transmembrane region" description="Helical" evidence="8">
    <location>
        <begin position="151"/>
        <end position="168"/>
    </location>
</feature>
<name>A0AA41ZH10_9GAMM</name>
<dbReference type="PANTHER" id="PTHR36964">
    <property type="entry name" value="PROTEIN-METHIONINE-SULFOXIDE REDUCTASE HEME-BINDING SUBUNIT MSRQ"/>
    <property type="match status" value="1"/>
</dbReference>
<reference evidence="10" key="1">
    <citation type="submission" date="2022-11" db="EMBL/GenBank/DDBJ databases">
        <title>Larsenimonas rhizosphaerae sp. nov., isolated from a tidal mudflat.</title>
        <authorList>
            <person name="Lee S.D."/>
            <person name="Kim I.S."/>
        </authorList>
    </citation>
    <scope>NUCLEOTIDE SEQUENCE</scope>
    <source>
        <strain evidence="10">GH2-1</strain>
    </source>
</reference>
<keyword evidence="7 8" id="KW-0472">Membrane</keyword>
<keyword evidence="6 8" id="KW-0408">Iron</keyword>
<dbReference type="GO" id="GO:0005886">
    <property type="term" value="C:plasma membrane"/>
    <property type="evidence" value="ECO:0007669"/>
    <property type="project" value="UniProtKB-SubCell"/>
</dbReference>
<evidence type="ECO:0000256" key="1">
    <source>
        <dbReference type="ARBA" id="ARBA00004141"/>
    </source>
</evidence>
<keyword evidence="2 8" id="KW-0813">Transport</keyword>
<evidence type="ECO:0000313" key="10">
    <source>
        <dbReference type="EMBL" id="MCX2524395.1"/>
    </source>
</evidence>
<evidence type="ECO:0000259" key="9">
    <source>
        <dbReference type="Pfam" id="PF01794"/>
    </source>
</evidence>
<evidence type="ECO:0000256" key="6">
    <source>
        <dbReference type="ARBA" id="ARBA00023004"/>
    </source>
</evidence>
<dbReference type="Pfam" id="PF01794">
    <property type="entry name" value="Ferric_reduct"/>
    <property type="match status" value="1"/>
</dbReference>
<organism evidence="10 11">
    <name type="scientific">Larsenimonas rhizosphaerae</name>
    <dbReference type="NCBI Taxonomy" id="2944682"/>
    <lineage>
        <taxon>Bacteria</taxon>
        <taxon>Pseudomonadati</taxon>
        <taxon>Pseudomonadota</taxon>
        <taxon>Gammaproteobacteria</taxon>
        <taxon>Oceanospirillales</taxon>
        <taxon>Halomonadaceae</taxon>
        <taxon>Larsenimonas</taxon>
    </lineage>
</organism>
<comment type="cofactor">
    <cofactor evidence="8">
        <name>heme b</name>
        <dbReference type="ChEBI" id="CHEBI:60344"/>
    </cofactor>
    <text evidence="8">Binds 1 heme b (iron(II)-protoporphyrin IX) group per subunit.</text>
</comment>
<comment type="caution">
    <text evidence="10">The sequence shown here is derived from an EMBL/GenBank/DDBJ whole genome shotgun (WGS) entry which is preliminary data.</text>
</comment>
<comment type="subunit">
    <text evidence="8">Heterodimer of a catalytic subunit (MsrP) and a heme-binding subunit (MsrQ).</text>
</comment>
<dbReference type="GO" id="GO:0046872">
    <property type="term" value="F:metal ion binding"/>
    <property type="evidence" value="ECO:0007669"/>
    <property type="project" value="UniProtKB-KW"/>
</dbReference>
<dbReference type="AlphaFoldDB" id="A0AA41ZH10"/>